<dbReference type="EMBL" id="CP002869">
    <property type="protein sequence ID" value="AEI46232.1"/>
    <property type="molecule type" value="Genomic_DNA"/>
</dbReference>
<dbReference type="PANTHER" id="PTHR45866:SF1">
    <property type="entry name" value="DNA GYRASE SUBUNIT B, MITOCHONDRIAL"/>
    <property type="match status" value="1"/>
</dbReference>
<dbReference type="CDD" id="cd00090">
    <property type="entry name" value="HTH_ARSR"/>
    <property type="match status" value="1"/>
</dbReference>
<dbReference type="Gene3D" id="3.30.565.10">
    <property type="entry name" value="Histidine kinase-like ATPase, C-terminal domain"/>
    <property type="match status" value="1"/>
</dbReference>
<evidence type="ECO:0000256" key="7">
    <source>
        <dbReference type="ARBA" id="ARBA00023125"/>
    </source>
</evidence>
<accession>F8FGT1</accession>
<gene>
    <name evidence="10" type="ordered locus">KNP414_07746</name>
</gene>
<reference evidence="11" key="1">
    <citation type="submission" date="2011-06" db="EMBL/GenBank/DDBJ databases">
        <title>Complete genome sequence of Paenibacillus mucilaginosus KNP414.</title>
        <authorList>
            <person name="Wang J."/>
            <person name="Hu S."/>
            <person name="Hu X."/>
            <person name="Zhang B."/>
            <person name="Dong D."/>
            <person name="Zhang S."/>
            <person name="Zhao K."/>
            <person name="Wu D."/>
        </authorList>
    </citation>
    <scope>NUCLEOTIDE SEQUENCE [LARGE SCALE GENOMIC DNA]</scope>
    <source>
        <strain evidence="11">KNP414</strain>
    </source>
</reference>
<proteinExistence type="inferred from homology"/>
<dbReference type="InterPro" id="IPR036390">
    <property type="entry name" value="WH_DNA-bd_sf"/>
</dbReference>
<keyword evidence="4" id="KW-0547">Nucleotide-binding</keyword>
<keyword evidence="7" id="KW-0238">DNA-binding</keyword>
<dbReference type="Gene3D" id="1.10.10.10">
    <property type="entry name" value="Winged helix-like DNA-binding domain superfamily/Winged helix DNA-binding domain"/>
    <property type="match status" value="1"/>
</dbReference>
<keyword evidence="5" id="KW-0067">ATP-binding</keyword>
<evidence type="ECO:0000256" key="5">
    <source>
        <dbReference type="ARBA" id="ARBA00022840"/>
    </source>
</evidence>
<organism evidence="10 11">
    <name type="scientific">Paenibacillus mucilaginosus (strain KNP414)</name>
    <dbReference type="NCBI Taxonomy" id="1036673"/>
    <lineage>
        <taxon>Bacteria</taxon>
        <taxon>Bacillati</taxon>
        <taxon>Bacillota</taxon>
        <taxon>Bacilli</taxon>
        <taxon>Bacillales</taxon>
        <taxon>Paenibacillaceae</taxon>
        <taxon>Paenibacillus</taxon>
    </lineage>
</organism>
<dbReference type="InterPro" id="IPR011991">
    <property type="entry name" value="ArsR-like_HTH"/>
</dbReference>
<evidence type="ECO:0000256" key="2">
    <source>
        <dbReference type="ARBA" id="ARBA00010708"/>
    </source>
</evidence>
<evidence type="ECO:0000313" key="11">
    <source>
        <dbReference type="Proteomes" id="UP000006620"/>
    </source>
</evidence>
<dbReference type="EC" id="5.6.2.2" evidence="3"/>
<dbReference type="GO" id="GO:0005524">
    <property type="term" value="F:ATP binding"/>
    <property type="evidence" value="ECO:0007669"/>
    <property type="project" value="UniProtKB-KW"/>
</dbReference>
<feature type="region of interest" description="Disordered" evidence="9">
    <location>
        <begin position="33"/>
        <end position="63"/>
    </location>
</feature>
<evidence type="ECO:0000256" key="6">
    <source>
        <dbReference type="ARBA" id="ARBA00023029"/>
    </source>
</evidence>
<dbReference type="InterPro" id="IPR036388">
    <property type="entry name" value="WH-like_DNA-bd_sf"/>
</dbReference>
<comment type="similarity">
    <text evidence="2">Belongs to the type II topoisomerase GyrB family.</text>
</comment>
<dbReference type="SUPFAM" id="SSF55874">
    <property type="entry name" value="ATPase domain of HSP90 chaperone/DNA topoisomerase II/histidine kinase"/>
    <property type="match status" value="1"/>
</dbReference>
<dbReference type="PATRIC" id="fig|1036673.3.peg.7220"/>
<dbReference type="RefSeq" id="WP_013921379.1">
    <property type="nucleotide sequence ID" value="NC_015690.1"/>
</dbReference>
<keyword evidence="8" id="KW-0413">Isomerase</keyword>
<evidence type="ECO:0000313" key="10">
    <source>
        <dbReference type="EMBL" id="AEI46232.1"/>
    </source>
</evidence>
<name>F8FGT1_PAEMK</name>
<comment type="catalytic activity">
    <reaction evidence="1">
        <text>ATP-dependent breakage, passage and rejoining of double-stranded DNA.</text>
        <dbReference type="EC" id="5.6.2.2"/>
    </reaction>
</comment>
<dbReference type="PANTHER" id="PTHR45866">
    <property type="entry name" value="DNA GYRASE/TOPOISOMERASE SUBUNIT B"/>
    <property type="match status" value="1"/>
</dbReference>
<protein>
    <recommendedName>
        <fullName evidence="3">DNA topoisomerase (ATP-hydrolyzing)</fullName>
        <ecNumber evidence="3">5.6.2.2</ecNumber>
    </recommendedName>
</protein>
<sequence length="374" mass="40734">MVRDVEAELDALKLQLEDLQRVVGQMGTDRTERRTVIVSDRAEAGEGPERSLPGGTDAGSLHYSGAYRSGEEAFRWEPRERRVEELFGLDAEKAARILGAIGHKQRLDILRTVLQEPRTGGELVERLNMGTTGQLYHHIKALLGADLLVQEERGGRYAVPAHRRLPLLLLLAASADLLDASRYVEMTEARGHAGFYLGGIQAGQGYDPHPLIWALLENAAAEHRAGYSTEVRLFLHDDGSVTVADNGRGIPVRPLGAAGPAEVQTLLTELGQPSRSAVYEAPGADKEISPAVVNALSQRLTVEIRRDGNIYRQEYRYGVPQTGLLTVGATGETGTSITLLPDPELFGMRLQRERLEERARSLAGACPGLQITVG</sequence>
<evidence type="ECO:0000256" key="1">
    <source>
        <dbReference type="ARBA" id="ARBA00000185"/>
    </source>
</evidence>
<evidence type="ECO:0000256" key="9">
    <source>
        <dbReference type="SAM" id="MobiDB-lite"/>
    </source>
</evidence>
<evidence type="ECO:0000256" key="3">
    <source>
        <dbReference type="ARBA" id="ARBA00012895"/>
    </source>
</evidence>
<evidence type="ECO:0000256" key="4">
    <source>
        <dbReference type="ARBA" id="ARBA00022741"/>
    </source>
</evidence>
<keyword evidence="6" id="KW-0799">Topoisomerase</keyword>
<dbReference type="AlphaFoldDB" id="F8FGT1"/>
<dbReference type="InterPro" id="IPR036890">
    <property type="entry name" value="HATPase_C_sf"/>
</dbReference>
<dbReference type="Proteomes" id="UP000006620">
    <property type="component" value="Chromosome"/>
</dbReference>
<dbReference type="GO" id="GO:0003677">
    <property type="term" value="F:DNA binding"/>
    <property type="evidence" value="ECO:0007669"/>
    <property type="project" value="UniProtKB-KW"/>
</dbReference>
<dbReference type="HOGENOM" id="CLU_749734_0_0_9"/>
<dbReference type="GO" id="GO:0003918">
    <property type="term" value="F:DNA topoisomerase type II (double strand cut, ATP-hydrolyzing) activity"/>
    <property type="evidence" value="ECO:0007669"/>
    <property type="project" value="UniProtKB-EC"/>
</dbReference>
<evidence type="ECO:0000256" key="8">
    <source>
        <dbReference type="ARBA" id="ARBA00023235"/>
    </source>
</evidence>
<feature type="compositionally biased region" description="Basic and acidic residues" evidence="9">
    <location>
        <begin position="33"/>
        <end position="49"/>
    </location>
</feature>
<dbReference type="SUPFAM" id="SSF46785">
    <property type="entry name" value="Winged helix' DNA-binding domain"/>
    <property type="match status" value="1"/>
</dbReference>
<dbReference type="KEGG" id="pms:KNP414_07746"/>
<reference evidence="10 11" key="2">
    <citation type="journal article" date="2013" name="Genome Announc.">
        <title>Genome Sequence of Growth-Improving Paenibacillus mucilaginosus Strain KNP414.</title>
        <authorList>
            <person name="Lu J.J."/>
            <person name="Wang J.F."/>
            <person name="Hu X.F."/>
        </authorList>
    </citation>
    <scope>NUCLEOTIDE SEQUENCE [LARGE SCALE GENOMIC DNA]</scope>
    <source>
        <strain evidence="10 11">KNP414</strain>
    </source>
</reference>